<feature type="compositionally biased region" description="Basic and acidic residues" evidence="1">
    <location>
        <begin position="70"/>
        <end position="96"/>
    </location>
</feature>
<dbReference type="AlphaFoldDB" id="A0A2A2JFN6"/>
<feature type="region of interest" description="Disordered" evidence="1">
    <location>
        <begin position="1"/>
        <end position="96"/>
    </location>
</feature>
<reference evidence="2 3" key="1">
    <citation type="journal article" date="2017" name="Curr. Biol.">
        <title>Genome architecture and evolution of a unichromosomal asexual nematode.</title>
        <authorList>
            <person name="Fradin H."/>
            <person name="Zegar C."/>
            <person name="Gutwein M."/>
            <person name="Lucas J."/>
            <person name="Kovtun M."/>
            <person name="Corcoran D."/>
            <person name="Baugh L.R."/>
            <person name="Kiontke K."/>
            <person name="Gunsalus K."/>
            <person name="Fitch D.H."/>
            <person name="Piano F."/>
        </authorList>
    </citation>
    <scope>NUCLEOTIDE SEQUENCE [LARGE SCALE GENOMIC DNA]</scope>
    <source>
        <strain evidence="2">PF1309</strain>
    </source>
</reference>
<accession>A0A2A2JFN6</accession>
<comment type="caution">
    <text evidence="2">The sequence shown here is derived from an EMBL/GenBank/DDBJ whole genome shotgun (WGS) entry which is preliminary data.</text>
</comment>
<dbReference type="EMBL" id="LIAE01010465">
    <property type="protein sequence ID" value="PAV60530.1"/>
    <property type="molecule type" value="Genomic_DNA"/>
</dbReference>
<evidence type="ECO:0000313" key="2">
    <source>
        <dbReference type="EMBL" id="PAV60530.1"/>
    </source>
</evidence>
<proteinExistence type="predicted"/>
<evidence type="ECO:0000313" key="3">
    <source>
        <dbReference type="Proteomes" id="UP000218231"/>
    </source>
</evidence>
<feature type="compositionally biased region" description="Basic and acidic residues" evidence="1">
    <location>
        <begin position="45"/>
        <end position="59"/>
    </location>
</feature>
<keyword evidence="3" id="KW-1185">Reference proteome</keyword>
<evidence type="ECO:0000256" key="1">
    <source>
        <dbReference type="SAM" id="MobiDB-lite"/>
    </source>
</evidence>
<name>A0A2A2JFN6_9BILA</name>
<protein>
    <submittedName>
        <fullName evidence="2">Uncharacterized protein</fullName>
    </submittedName>
</protein>
<gene>
    <name evidence="2" type="ORF">WR25_25539</name>
</gene>
<organism evidence="2 3">
    <name type="scientific">Diploscapter pachys</name>
    <dbReference type="NCBI Taxonomy" id="2018661"/>
    <lineage>
        <taxon>Eukaryota</taxon>
        <taxon>Metazoa</taxon>
        <taxon>Ecdysozoa</taxon>
        <taxon>Nematoda</taxon>
        <taxon>Chromadorea</taxon>
        <taxon>Rhabditida</taxon>
        <taxon>Rhabditina</taxon>
        <taxon>Rhabditomorpha</taxon>
        <taxon>Rhabditoidea</taxon>
        <taxon>Rhabditidae</taxon>
        <taxon>Diploscapter</taxon>
    </lineage>
</organism>
<sequence length="96" mass="11375">MRNEEGKRGKVKRRKTRGTRDEAGQLKWPVDTGTETGLFVRKTHREAERDRGRSREKGLRLNKQPGKQQRAYEKGEQRGRRTVPKRAERREEKMST</sequence>
<dbReference type="Proteomes" id="UP000218231">
    <property type="component" value="Unassembled WGS sequence"/>
</dbReference>